<feature type="compositionally biased region" description="Polar residues" evidence="1">
    <location>
        <begin position="302"/>
        <end position="314"/>
    </location>
</feature>
<feature type="compositionally biased region" description="Low complexity" evidence="1">
    <location>
        <begin position="315"/>
        <end position="326"/>
    </location>
</feature>
<feature type="region of interest" description="Disordered" evidence="1">
    <location>
        <begin position="241"/>
        <end position="266"/>
    </location>
</feature>
<feature type="region of interest" description="Disordered" evidence="1">
    <location>
        <begin position="302"/>
        <end position="381"/>
    </location>
</feature>
<dbReference type="VEuPathDB" id="TriTrypDB:BSAL_44225"/>
<dbReference type="EMBL" id="CYKH01002183">
    <property type="protein sequence ID" value="CUI15481.1"/>
    <property type="molecule type" value="Genomic_DNA"/>
</dbReference>
<accession>A0A0S4KLJ5</accession>
<proteinExistence type="predicted"/>
<sequence>MREGNILFLTIPVPWSVLGTCNNGVTGNGRCTACEARRYGVYCERSGWRSSLLLDWIQFNVGIVSAAMGIVVLWVYHRVFTAVRAERRYLLANSDRIQQFASASRAAYVMAAVEKKHRDEEIARADAALPLKTPKEIEKDDKQISANGSDDEPVHFFGDDAEVQDPTIYYDDNDAAVVNVRSPAPKEQPRRTDPFDLDVVSSARLFASNSRSRSYDPNMASRAHYRQSQFDTADFGSPFPRHYDSLRQAPSLDYDNNHSHGVSAVSRGCGPGGMAASQLARSSSYNHPNDVDVSFRRGFESSVASQDHPVSTMKSPSTTSLRPSRPSQHRSLSNEQLVATRSPQEQNSGPTPLRSGVDRPLGMTTKELLRSPSPMPRFRPGDRVRRNARHVVALCDFGGDIGDVLCGECVTIETIIVKRDLEKGVSYSFTAVGGDQEPPVPYTLEDLFDIASNNSSSNESY</sequence>
<name>A0A0S4KLJ5_BODSA</name>
<reference evidence="3" key="1">
    <citation type="submission" date="2015-09" db="EMBL/GenBank/DDBJ databases">
        <authorList>
            <consortium name="Pathogen Informatics"/>
        </authorList>
    </citation>
    <scope>NUCLEOTIDE SEQUENCE [LARGE SCALE GENOMIC DNA]</scope>
    <source>
        <strain evidence="3">Lake Konstanz</strain>
    </source>
</reference>
<evidence type="ECO:0000313" key="3">
    <source>
        <dbReference type="Proteomes" id="UP000051952"/>
    </source>
</evidence>
<evidence type="ECO:0000256" key="1">
    <source>
        <dbReference type="SAM" id="MobiDB-lite"/>
    </source>
</evidence>
<keyword evidence="3" id="KW-1185">Reference proteome</keyword>
<dbReference type="AlphaFoldDB" id="A0A0S4KLJ5"/>
<organism evidence="2 3">
    <name type="scientific">Bodo saltans</name>
    <name type="common">Flagellated protozoan</name>
    <dbReference type="NCBI Taxonomy" id="75058"/>
    <lineage>
        <taxon>Eukaryota</taxon>
        <taxon>Discoba</taxon>
        <taxon>Euglenozoa</taxon>
        <taxon>Kinetoplastea</taxon>
        <taxon>Metakinetoplastina</taxon>
        <taxon>Eubodonida</taxon>
        <taxon>Bodonidae</taxon>
        <taxon>Bodo</taxon>
    </lineage>
</organism>
<gene>
    <name evidence="2" type="ORF">BSAL_44225</name>
</gene>
<feature type="compositionally biased region" description="Polar residues" evidence="1">
    <location>
        <begin position="329"/>
        <end position="350"/>
    </location>
</feature>
<evidence type="ECO:0000313" key="2">
    <source>
        <dbReference type="EMBL" id="CUI15481.1"/>
    </source>
</evidence>
<protein>
    <submittedName>
        <fullName evidence="2">Uncharacterized protein</fullName>
    </submittedName>
</protein>
<dbReference type="Proteomes" id="UP000051952">
    <property type="component" value="Unassembled WGS sequence"/>
</dbReference>